<evidence type="ECO:0000256" key="3">
    <source>
        <dbReference type="SAM" id="Coils"/>
    </source>
</evidence>
<dbReference type="STRING" id="1109443.G4T972"/>
<dbReference type="GO" id="GO:1990113">
    <property type="term" value="P:RNA polymerase I assembly"/>
    <property type="evidence" value="ECO:0007669"/>
    <property type="project" value="TreeGrafter"/>
</dbReference>
<protein>
    <submittedName>
        <fullName evidence="4">Probable prefoldin subunit 5</fullName>
    </submittedName>
</protein>
<dbReference type="CDD" id="cd23157">
    <property type="entry name" value="Prefoldin_5"/>
    <property type="match status" value="1"/>
</dbReference>
<keyword evidence="5" id="KW-1185">Reference proteome</keyword>
<keyword evidence="3" id="KW-0175">Coiled coil</keyword>
<organism evidence="4 5">
    <name type="scientific">Serendipita indica (strain DSM 11827)</name>
    <name type="common">Root endophyte fungus</name>
    <name type="synonym">Piriformospora indica</name>
    <dbReference type="NCBI Taxonomy" id="1109443"/>
    <lineage>
        <taxon>Eukaryota</taxon>
        <taxon>Fungi</taxon>
        <taxon>Dikarya</taxon>
        <taxon>Basidiomycota</taxon>
        <taxon>Agaricomycotina</taxon>
        <taxon>Agaricomycetes</taxon>
        <taxon>Sebacinales</taxon>
        <taxon>Serendipitaceae</taxon>
        <taxon>Serendipita</taxon>
    </lineage>
</organism>
<dbReference type="Proteomes" id="UP000007148">
    <property type="component" value="Unassembled WGS sequence"/>
</dbReference>
<dbReference type="GO" id="GO:0051082">
    <property type="term" value="F:unfolded protein binding"/>
    <property type="evidence" value="ECO:0007669"/>
    <property type="project" value="InterPro"/>
</dbReference>
<dbReference type="PANTHER" id="PTHR12674">
    <property type="entry name" value="PREFOLDIN SUBUNIT 5"/>
    <property type="match status" value="1"/>
</dbReference>
<dbReference type="PANTHER" id="PTHR12674:SF2">
    <property type="entry name" value="PREFOLDIN SUBUNIT 5"/>
    <property type="match status" value="1"/>
</dbReference>
<accession>G4T972</accession>
<dbReference type="GO" id="GO:1990115">
    <property type="term" value="P:RNA polymerase III assembly"/>
    <property type="evidence" value="ECO:0007669"/>
    <property type="project" value="TreeGrafter"/>
</dbReference>
<dbReference type="InParanoid" id="G4T972"/>
<comment type="similarity">
    <text evidence="1">Belongs to the prefoldin subunit alpha family.</text>
</comment>
<sequence>MAQINVADLEVPQLLDELEHLTASFGQLKQAQAKFNACADNVSQLASSTSDNQVLVPLTNSLYVPGKITDKEHVIIDVGTGYFVKKSTAEATTHYKGKVDFVTKNLESLQQAIQKKQENLNMLVQILQVKVAESGAASGSKTT</sequence>
<proteinExistence type="inferred from homology"/>
<dbReference type="InterPro" id="IPR009053">
    <property type="entry name" value="Prefoldin"/>
</dbReference>
<evidence type="ECO:0000313" key="4">
    <source>
        <dbReference type="EMBL" id="CCA67885.1"/>
    </source>
</evidence>
<dbReference type="EMBL" id="CAFZ01000021">
    <property type="protein sequence ID" value="CCA67885.1"/>
    <property type="molecule type" value="Genomic_DNA"/>
</dbReference>
<name>G4T972_SERID</name>
<comment type="caution">
    <text evidence="4">The sequence shown here is derived from an EMBL/GenBank/DDBJ whole genome shotgun (WGS) entry which is preliminary data.</text>
</comment>
<gene>
    <name evidence="4" type="ORF">PIIN_01706</name>
</gene>
<keyword evidence="2" id="KW-0143">Chaperone</keyword>
<dbReference type="OrthoDB" id="10267474at2759"/>
<evidence type="ECO:0000313" key="5">
    <source>
        <dbReference type="Proteomes" id="UP000007148"/>
    </source>
</evidence>
<dbReference type="AlphaFoldDB" id="G4T972"/>
<dbReference type="InterPro" id="IPR011599">
    <property type="entry name" value="PFD_alpha_archaea"/>
</dbReference>
<feature type="coiled-coil region" evidence="3">
    <location>
        <begin position="99"/>
        <end position="126"/>
    </location>
</feature>
<dbReference type="eggNOG" id="KOG3048">
    <property type="taxonomic scope" value="Eukaryota"/>
</dbReference>
<dbReference type="HOGENOM" id="CLU_091867_0_1_1"/>
<dbReference type="NCBIfam" id="TIGR00293">
    <property type="entry name" value="prefoldin subunit alpha"/>
    <property type="match status" value="1"/>
</dbReference>
<dbReference type="FunCoup" id="G4T972">
    <property type="interactions" value="596"/>
</dbReference>
<dbReference type="GO" id="GO:0006457">
    <property type="term" value="P:protein folding"/>
    <property type="evidence" value="ECO:0007669"/>
    <property type="project" value="InterPro"/>
</dbReference>
<dbReference type="GO" id="GO:0016272">
    <property type="term" value="C:prefoldin complex"/>
    <property type="evidence" value="ECO:0007669"/>
    <property type="project" value="InterPro"/>
</dbReference>
<dbReference type="SUPFAM" id="SSF46579">
    <property type="entry name" value="Prefoldin"/>
    <property type="match status" value="1"/>
</dbReference>
<dbReference type="Gene3D" id="1.10.287.370">
    <property type="match status" value="1"/>
</dbReference>
<dbReference type="InterPro" id="IPR004127">
    <property type="entry name" value="Prefoldin_subunit_alpha"/>
</dbReference>
<evidence type="ECO:0000256" key="2">
    <source>
        <dbReference type="ARBA" id="ARBA00023186"/>
    </source>
</evidence>
<dbReference type="GO" id="GO:1990114">
    <property type="term" value="P:RNA polymerase II core complex assembly"/>
    <property type="evidence" value="ECO:0007669"/>
    <property type="project" value="TreeGrafter"/>
</dbReference>
<evidence type="ECO:0000256" key="1">
    <source>
        <dbReference type="ARBA" id="ARBA00010048"/>
    </source>
</evidence>
<reference evidence="4 5" key="1">
    <citation type="journal article" date="2011" name="PLoS Pathog.">
        <title>Endophytic Life Strategies Decoded by Genome and Transcriptome Analyses of the Mutualistic Root Symbiont Piriformospora indica.</title>
        <authorList>
            <person name="Zuccaro A."/>
            <person name="Lahrmann U."/>
            <person name="Guldener U."/>
            <person name="Langen G."/>
            <person name="Pfiffi S."/>
            <person name="Biedenkopf D."/>
            <person name="Wong P."/>
            <person name="Samans B."/>
            <person name="Grimm C."/>
            <person name="Basiewicz M."/>
            <person name="Murat C."/>
            <person name="Martin F."/>
            <person name="Kogel K.H."/>
        </authorList>
    </citation>
    <scope>NUCLEOTIDE SEQUENCE [LARGE SCALE GENOMIC DNA]</scope>
    <source>
        <strain evidence="4 5">DSM 11827</strain>
    </source>
</reference>
<dbReference type="FunFam" id="1.10.287.370:FF:000004">
    <property type="entry name" value="Probable prefoldin subunit 5"/>
    <property type="match status" value="1"/>
</dbReference>
<dbReference type="OMA" id="QAKFKAC"/>
<dbReference type="GO" id="GO:0005737">
    <property type="term" value="C:cytoplasm"/>
    <property type="evidence" value="ECO:0007669"/>
    <property type="project" value="TreeGrafter"/>
</dbReference>
<dbReference type="Pfam" id="PF02996">
    <property type="entry name" value="Prefoldin"/>
    <property type="match status" value="1"/>
</dbReference>